<organism evidence="1 2">
    <name type="scientific">Pedobacter polaris</name>
    <dbReference type="NCBI Taxonomy" id="2571273"/>
    <lineage>
        <taxon>Bacteria</taxon>
        <taxon>Pseudomonadati</taxon>
        <taxon>Bacteroidota</taxon>
        <taxon>Sphingobacteriia</taxon>
        <taxon>Sphingobacteriales</taxon>
        <taxon>Sphingobacteriaceae</taxon>
        <taxon>Pedobacter</taxon>
    </lineage>
</organism>
<name>A0A4V6WN77_9SPHI</name>
<dbReference type="EMBL" id="SWBR01000002">
    <property type="protein sequence ID" value="TKC10432.1"/>
    <property type="molecule type" value="Genomic_DNA"/>
</dbReference>
<proteinExistence type="predicted"/>
<dbReference type="OrthoDB" id="1489185at2"/>
<evidence type="ECO:0000313" key="1">
    <source>
        <dbReference type="EMBL" id="TKC10432.1"/>
    </source>
</evidence>
<accession>A0A4V6WN77</accession>
<sequence length="446" mass="49019">MHQIEEWTFLYTKNMEKSRYILFKILLSVTLLGHTSGLLAQTGVGSMTVDNSIMHINAGTTELRFSEGSYFGPNAHWQIDGTLEIYSKNIWIAPGATFSGAGKIIIYNSGSNPFYEQMPAGPTKIDGNNGAFIGMLVEHRNDDNMVLSDINDPGYATINPQGALAAAFKIGSTLDLAVNNANILLNGNNLVFNSDGKITNYSADRMVITSNSIAGHMVKEYGSNSSFVFPLGIAKGDYTPVTLSPLTAGTLYVGVQNYTGSFVSGLKPELGMDRNWHIYGLKPLKVDMTLQHNTNTNGALFKDPNAVIAQFAGGTKWNNLKSTNPRYGIHTTLGADVFTGLTDNDNWFTKYTVAGSLVIPNLFTPNGDGTNDVFEIRGLEHFAANDLLVVNRWGNEVFKQTNYKNTWAGEGLNEGTYFYVIRVKENQNSEWQVFKGYITLMKSLKN</sequence>
<keyword evidence="2" id="KW-1185">Reference proteome</keyword>
<reference evidence="1 2" key="1">
    <citation type="submission" date="2019-04" db="EMBL/GenBank/DDBJ databases">
        <title>Pedobacter sp. RP-3-22 sp. nov., isolated from Arctic soil.</title>
        <authorList>
            <person name="Dahal R.H."/>
            <person name="Kim D.-U."/>
        </authorList>
    </citation>
    <scope>NUCLEOTIDE SEQUENCE [LARGE SCALE GENOMIC DNA]</scope>
    <source>
        <strain evidence="1 2">RP-3-22</strain>
    </source>
</reference>
<dbReference type="Pfam" id="PF13585">
    <property type="entry name" value="CHU_C"/>
    <property type="match status" value="1"/>
</dbReference>
<protein>
    <submittedName>
        <fullName evidence="1">Gliding motility-associated C-terminal domain-containing protein</fullName>
    </submittedName>
</protein>
<dbReference type="NCBIfam" id="TIGR04131">
    <property type="entry name" value="Bac_Flav_CTERM"/>
    <property type="match status" value="1"/>
</dbReference>
<dbReference type="AlphaFoldDB" id="A0A4V6WN77"/>
<dbReference type="InterPro" id="IPR026341">
    <property type="entry name" value="T9SS_type_B"/>
</dbReference>
<dbReference type="Proteomes" id="UP000309488">
    <property type="component" value="Unassembled WGS sequence"/>
</dbReference>
<comment type="caution">
    <text evidence="1">The sequence shown here is derived from an EMBL/GenBank/DDBJ whole genome shotgun (WGS) entry which is preliminary data.</text>
</comment>
<evidence type="ECO:0000313" key="2">
    <source>
        <dbReference type="Proteomes" id="UP000309488"/>
    </source>
</evidence>
<gene>
    <name evidence="1" type="ORF">FA048_09590</name>
</gene>